<evidence type="ECO:0000256" key="1">
    <source>
        <dbReference type="ARBA" id="ARBA00008225"/>
    </source>
</evidence>
<reference evidence="5" key="1">
    <citation type="submission" date="2022-01" db="EMBL/GenBank/DDBJ databases">
        <authorList>
            <person name="King R."/>
        </authorList>
    </citation>
    <scope>NUCLEOTIDE SEQUENCE</scope>
</reference>
<evidence type="ECO:0000313" key="5">
    <source>
        <dbReference type="EMBL" id="CAH1403174.1"/>
    </source>
</evidence>
<gene>
    <name evidence="5" type="ORF">NEZAVI_LOCUS11827</name>
</gene>
<dbReference type="Gene3D" id="3.60.110.10">
    <property type="entry name" value="Carbon-nitrogen hydrolase"/>
    <property type="match status" value="1"/>
</dbReference>
<keyword evidence="2" id="KW-0378">Hydrolase</keyword>
<dbReference type="InterPro" id="IPR003010">
    <property type="entry name" value="C-N_Hydrolase"/>
</dbReference>
<dbReference type="Pfam" id="PF00795">
    <property type="entry name" value="CN_hydrolase"/>
    <property type="match status" value="1"/>
</dbReference>
<evidence type="ECO:0000256" key="2">
    <source>
        <dbReference type="ARBA" id="ARBA00022801"/>
    </source>
</evidence>
<evidence type="ECO:0000313" key="6">
    <source>
        <dbReference type="Proteomes" id="UP001152798"/>
    </source>
</evidence>
<sequence>MMIGLYFLSCYLITVAVSIKSRPEDVFYQASVVEYNPFSGKDGNDTLFKNANEYAKLIKVAAKDADIIVFPELGLNYDDDTIYIEIPIGIAPVDNSSSHPVLRQLSKAAKDNEVYVSFTIHEKDKSSDGKILRYNTNVVFDRHGVIVARYRKYNLFNEDYLNVTEVPEVVFFDSDFGVRFGMFICFDVFYKEPALTLVYEKNITDIIYPSWWFSELPSMLSVQMQFAWSYMTDTNLLAAGINSIERSSTGSGIYAGRKGPLVYVFSEQDETKILTAKVFKKGKDDGLSWNKWELLKSSFDESDLQLWNEDLSLYETTLLTPVRSNGSETDFKDNLILTEILNKTMCQGTLCCEFKVNMTFTYRPEAYLNMSDPSYTKNDSFYHYHYRLAVHDGERGFYGAKFAGIQVCSIMPCLNYSLSSCSKKSGNTLPIMIETSNYGKIYLHSTSFNSISIKAVSKNFIDFTFPDVLVSFNHSNPKLNKKAFGSLPDVSKIKFDTNHFTSNLKFSSDRLAFAGIYSRIVSRDREEKKHEENSSVKCESHIPLSIFMALFVIFSFTKMYI</sequence>
<organism evidence="5 6">
    <name type="scientific">Nezara viridula</name>
    <name type="common">Southern green stink bug</name>
    <name type="synonym">Cimex viridulus</name>
    <dbReference type="NCBI Taxonomy" id="85310"/>
    <lineage>
        <taxon>Eukaryota</taxon>
        <taxon>Metazoa</taxon>
        <taxon>Ecdysozoa</taxon>
        <taxon>Arthropoda</taxon>
        <taxon>Hexapoda</taxon>
        <taxon>Insecta</taxon>
        <taxon>Pterygota</taxon>
        <taxon>Neoptera</taxon>
        <taxon>Paraneoptera</taxon>
        <taxon>Hemiptera</taxon>
        <taxon>Heteroptera</taxon>
        <taxon>Panheteroptera</taxon>
        <taxon>Pentatomomorpha</taxon>
        <taxon>Pentatomoidea</taxon>
        <taxon>Pentatomidae</taxon>
        <taxon>Pentatominae</taxon>
        <taxon>Nezara</taxon>
    </lineage>
</organism>
<dbReference type="AlphaFoldDB" id="A0A9P0HK25"/>
<dbReference type="EMBL" id="OV725081">
    <property type="protein sequence ID" value="CAH1403174.1"/>
    <property type="molecule type" value="Genomic_DNA"/>
</dbReference>
<dbReference type="OrthoDB" id="10250282at2759"/>
<dbReference type="SUPFAM" id="SSF56317">
    <property type="entry name" value="Carbon-nitrogen hydrolase"/>
    <property type="match status" value="1"/>
</dbReference>
<dbReference type="Proteomes" id="UP001152798">
    <property type="component" value="Chromosome 5"/>
</dbReference>
<keyword evidence="6" id="KW-1185">Reference proteome</keyword>
<evidence type="ECO:0000259" key="4">
    <source>
        <dbReference type="PROSITE" id="PS50263"/>
    </source>
</evidence>
<dbReference type="Pfam" id="PF19018">
    <property type="entry name" value="Vanin_C"/>
    <property type="match status" value="1"/>
</dbReference>
<dbReference type="InterPro" id="IPR043957">
    <property type="entry name" value="Vanin_C"/>
</dbReference>
<feature type="chain" id="PRO_5040510589" description="CN hydrolase domain-containing protein" evidence="3">
    <location>
        <begin position="17"/>
        <end position="561"/>
    </location>
</feature>
<dbReference type="PANTHER" id="PTHR10609:SF14">
    <property type="entry name" value="BIOTINIDASE"/>
    <property type="match status" value="1"/>
</dbReference>
<keyword evidence="3" id="KW-0732">Signal</keyword>
<feature type="domain" description="CN hydrolase" evidence="4">
    <location>
        <begin position="28"/>
        <end position="280"/>
    </location>
</feature>
<dbReference type="InterPro" id="IPR040154">
    <property type="entry name" value="Biotinidase/VNN"/>
</dbReference>
<accession>A0A9P0HK25</accession>
<feature type="signal peptide" evidence="3">
    <location>
        <begin position="1"/>
        <end position="16"/>
    </location>
</feature>
<dbReference type="PANTHER" id="PTHR10609">
    <property type="entry name" value="BIOTINIDASE-RELATED"/>
    <property type="match status" value="1"/>
</dbReference>
<proteinExistence type="inferred from homology"/>
<name>A0A9P0HK25_NEZVI</name>
<protein>
    <recommendedName>
        <fullName evidence="4">CN hydrolase domain-containing protein</fullName>
    </recommendedName>
</protein>
<comment type="similarity">
    <text evidence="1">Belongs to the carbon-nitrogen hydrolase superfamily. BTD/VNN family.</text>
</comment>
<dbReference type="GO" id="GO:0016787">
    <property type="term" value="F:hydrolase activity"/>
    <property type="evidence" value="ECO:0007669"/>
    <property type="project" value="UniProtKB-KW"/>
</dbReference>
<dbReference type="PROSITE" id="PS50263">
    <property type="entry name" value="CN_HYDROLASE"/>
    <property type="match status" value="1"/>
</dbReference>
<dbReference type="InterPro" id="IPR036526">
    <property type="entry name" value="C-N_Hydrolase_sf"/>
</dbReference>
<evidence type="ECO:0000256" key="3">
    <source>
        <dbReference type="SAM" id="SignalP"/>
    </source>
</evidence>